<evidence type="ECO:0000313" key="2">
    <source>
        <dbReference type="Proteomes" id="UP000187406"/>
    </source>
</evidence>
<dbReference type="STRING" id="3775.A0A1Q3ALC1"/>
<keyword evidence="2" id="KW-1185">Reference proteome</keyword>
<dbReference type="InParanoid" id="A0A1Q3ALC1"/>
<accession>A0A1Q3ALC1</accession>
<evidence type="ECO:0008006" key="3">
    <source>
        <dbReference type="Google" id="ProtNLM"/>
    </source>
</evidence>
<dbReference type="PANTHER" id="PTHR11439:SF484">
    <property type="entry name" value="REVERSE TRANSCRIPTASE TY1_COPIA-TYPE DOMAIN-CONTAINING PROTEIN"/>
    <property type="match status" value="1"/>
</dbReference>
<evidence type="ECO:0000313" key="1">
    <source>
        <dbReference type="EMBL" id="GAV56484.1"/>
    </source>
</evidence>
<sequence>MHEPAKYRILVRKLNYLTVTRTDISFAIDVVSQFMSATHTTHWNVVLQIVKYLKNACGRGLLFKNYGLLQNMSHLDDDKRGTLQMIVYSDADYAGCPMHRWSNSGNCLFVESNLVYWRSKKQPLVSRSSAEAKYRARAHVVGELTWVRMLLADIGYTAPQTTSLHCDNQSAIHIATNFASIPSVLRFVLFVRRSSEERLLDIIGGMKIKLLIFS</sequence>
<dbReference type="Proteomes" id="UP000187406">
    <property type="component" value="Unassembled WGS sequence"/>
</dbReference>
<dbReference type="AlphaFoldDB" id="A0A1Q3ALC1"/>
<dbReference type="CDD" id="cd09272">
    <property type="entry name" value="RNase_HI_RT_Ty1"/>
    <property type="match status" value="1"/>
</dbReference>
<dbReference type="EMBL" id="BDDD01000001">
    <property type="protein sequence ID" value="GAV56484.1"/>
    <property type="molecule type" value="Genomic_DNA"/>
</dbReference>
<organism evidence="1 2">
    <name type="scientific">Cephalotus follicularis</name>
    <name type="common">Albany pitcher plant</name>
    <dbReference type="NCBI Taxonomy" id="3775"/>
    <lineage>
        <taxon>Eukaryota</taxon>
        <taxon>Viridiplantae</taxon>
        <taxon>Streptophyta</taxon>
        <taxon>Embryophyta</taxon>
        <taxon>Tracheophyta</taxon>
        <taxon>Spermatophyta</taxon>
        <taxon>Magnoliopsida</taxon>
        <taxon>eudicotyledons</taxon>
        <taxon>Gunneridae</taxon>
        <taxon>Pentapetalae</taxon>
        <taxon>rosids</taxon>
        <taxon>fabids</taxon>
        <taxon>Oxalidales</taxon>
        <taxon>Cephalotaceae</taxon>
        <taxon>Cephalotus</taxon>
    </lineage>
</organism>
<dbReference type="OrthoDB" id="1296755at2759"/>
<protein>
    <recommendedName>
        <fullName evidence="3">UBN2_3 domain-containing protein</fullName>
    </recommendedName>
</protein>
<proteinExistence type="predicted"/>
<dbReference type="PANTHER" id="PTHR11439">
    <property type="entry name" value="GAG-POL-RELATED RETROTRANSPOSON"/>
    <property type="match status" value="1"/>
</dbReference>
<reference evidence="2" key="1">
    <citation type="submission" date="2016-04" db="EMBL/GenBank/DDBJ databases">
        <title>Cephalotus genome sequencing.</title>
        <authorList>
            <person name="Fukushima K."/>
            <person name="Hasebe M."/>
            <person name="Fang X."/>
        </authorList>
    </citation>
    <scope>NUCLEOTIDE SEQUENCE [LARGE SCALE GENOMIC DNA]</scope>
    <source>
        <strain evidence="2">cv. St1</strain>
    </source>
</reference>
<comment type="caution">
    <text evidence="1">The sequence shown here is derived from an EMBL/GenBank/DDBJ whole genome shotgun (WGS) entry which is preliminary data.</text>
</comment>
<gene>
    <name evidence="1" type="ORF">CFOL_v3_00026</name>
</gene>
<name>A0A1Q3ALC1_CEPFO</name>